<accession>A0A833QQA5</accession>
<dbReference type="EMBL" id="SWLB01000017">
    <property type="protein sequence ID" value="KAF3327294.1"/>
    <property type="molecule type" value="Genomic_DNA"/>
</dbReference>
<dbReference type="GO" id="GO:0016787">
    <property type="term" value="F:hydrolase activity"/>
    <property type="evidence" value="ECO:0007669"/>
    <property type="project" value="InterPro"/>
</dbReference>
<evidence type="ECO:0000313" key="2">
    <source>
        <dbReference type="EMBL" id="KAF3327294.1"/>
    </source>
</evidence>
<dbReference type="InterPro" id="IPR029058">
    <property type="entry name" value="AB_hydrolase_fold"/>
</dbReference>
<dbReference type="PANTHER" id="PTHR23024">
    <property type="entry name" value="ARYLACETAMIDE DEACETYLASE"/>
    <property type="match status" value="1"/>
</dbReference>
<dbReference type="Proteomes" id="UP000623129">
    <property type="component" value="Unassembled WGS sequence"/>
</dbReference>
<name>A0A833QQA5_9POAL</name>
<gene>
    <name evidence="2" type="ORF">FCM35_KLT07412</name>
</gene>
<organism evidence="2 3">
    <name type="scientific">Carex littledalei</name>
    <dbReference type="NCBI Taxonomy" id="544730"/>
    <lineage>
        <taxon>Eukaryota</taxon>
        <taxon>Viridiplantae</taxon>
        <taxon>Streptophyta</taxon>
        <taxon>Embryophyta</taxon>
        <taxon>Tracheophyta</taxon>
        <taxon>Spermatophyta</taxon>
        <taxon>Magnoliopsida</taxon>
        <taxon>Liliopsida</taxon>
        <taxon>Poales</taxon>
        <taxon>Cyperaceae</taxon>
        <taxon>Cyperoideae</taxon>
        <taxon>Cariceae</taxon>
        <taxon>Carex</taxon>
        <taxon>Carex subgen. Euthyceras</taxon>
    </lineage>
</organism>
<dbReference type="InterPro" id="IPR013094">
    <property type="entry name" value="AB_hydrolase_3"/>
</dbReference>
<keyword evidence="3" id="KW-1185">Reference proteome</keyword>
<sequence length="342" mass="37624">MASENANPIRTIVEEVPNWLKLYSDGTVERSVPPEVRPLLTPVAPYSEPRNGITVHDLTTDPPMRVYLPETNASPSHRLPILLHFHGGAFCLTNPSCTLYHDFYGKLSTSLQAAAVLSPILPLAPEHRLPAAIDAAFSAILWLRSVAIDEVEVTPVVQRLRETGDFSRVFLIGDSSGGNLVHEVCARAGAVGPELLHPVRIAGGILLNPGFARSKRSRSELENPQDLFMNLEMIDKLLTLAVPAGGTKDHPYMCPMGEDAPAMEGLNVPPLLVAVSELDLLRDRQLEYYEAMKKAGKEVELVMSRGMPHVFYLNKFAVEADPVTGERSKELVQEIKKFVESH</sequence>
<protein>
    <submittedName>
        <fullName evidence="2">Carboxylesterase 17</fullName>
    </submittedName>
</protein>
<reference evidence="2" key="1">
    <citation type="submission" date="2020-01" db="EMBL/GenBank/DDBJ databases">
        <title>Genome sequence of Kobresia littledalei, the first chromosome-level genome in the family Cyperaceae.</title>
        <authorList>
            <person name="Qu G."/>
        </authorList>
    </citation>
    <scope>NUCLEOTIDE SEQUENCE</scope>
    <source>
        <strain evidence="2">C.B.Clarke</strain>
        <tissue evidence="2">Leaf</tissue>
    </source>
</reference>
<dbReference type="Gene3D" id="3.40.50.1820">
    <property type="entry name" value="alpha/beta hydrolase"/>
    <property type="match status" value="1"/>
</dbReference>
<dbReference type="SUPFAM" id="SSF53474">
    <property type="entry name" value="alpha/beta-Hydrolases"/>
    <property type="match status" value="1"/>
</dbReference>
<dbReference type="AlphaFoldDB" id="A0A833QQA5"/>
<dbReference type="PANTHER" id="PTHR23024:SF397">
    <property type="entry name" value="PUTATIVE, EXPRESSED-RELATED"/>
    <property type="match status" value="1"/>
</dbReference>
<comment type="caution">
    <text evidence="2">The sequence shown here is derived from an EMBL/GenBank/DDBJ whole genome shotgun (WGS) entry which is preliminary data.</text>
</comment>
<proteinExistence type="predicted"/>
<evidence type="ECO:0000313" key="3">
    <source>
        <dbReference type="Proteomes" id="UP000623129"/>
    </source>
</evidence>
<evidence type="ECO:0000259" key="1">
    <source>
        <dbReference type="Pfam" id="PF07859"/>
    </source>
</evidence>
<feature type="domain" description="Alpha/beta hydrolase fold-3" evidence="1">
    <location>
        <begin position="82"/>
        <end position="312"/>
    </location>
</feature>
<dbReference type="OrthoDB" id="591452at2759"/>
<dbReference type="Pfam" id="PF07859">
    <property type="entry name" value="Abhydrolase_3"/>
    <property type="match status" value="1"/>
</dbReference>
<dbReference type="InterPro" id="IPR050466">
    <property type="entry name" value="Carboxylest/Gibb_receptor"/>
</dbReference>